<dbReference type="OrthoDB" id="8116852at2"/>
<evidence type="ECO:0000313" key="3">
    <source>
        <dbReference type="Proteomes" id="UP000028181"/>
    </source>
</evidence>
<dbReference type="GeneID" id="24257665"/>
<dbReference type="AlphaFoldDB" id="A0A068SL80"/>
<evidence type="ECO:0000259" key="1">
    <source>
        <dbReference type="PROSITE" id="PS50943"/>
    </source>
</evidence>
<dbReference type="eggNOG" id="COG1396">
    <property type="taxonomic scope" value="Bacteria"/>
</dbReference>
<proteinExistence type="predicted"/>
<dbReference type="KEGG" id="ngg:RG540_CH02520"/>
<feature type="domain" description="HTH cro/C1-type" evidence="1">
    <location>
        <begin position="25"/>
        <end position="78"/>
    </location>
</feature>
<gene>
    <name evidence="2" type="ORF">RG540_CH02520</name>
</gene>
<organism evidence="2 3">
    <name type="scientific">Neorhizobium galegae bv. orientalis str. HAMBI 540</name>
    <dbReference type="NCBI Taxonomy" id="1028800"/>
    <lineage>
        <taxon>Bacteria</taxon>
        <taxon>Pseudomonadati</taxon>
        <taxon>Pseudomonadota</taxon>
        <taxon>Alphaproteobacteria</taxon>
        <taxon>Hyphomicrobiales</taxon>
        <taxon>Rhizobiaceae</taxon>
        <taxon>Rhizobium/Agrobacterium group</taxon>
        <taxon>Neorhizobium</taxon>
    </lineage>
</organism>
<dbReference type="PATRIC" id="fig|1028800.3.peg.257"/>
<protein>
    <submittedName>
        <fullName evidence="2">Putative transcriptional regulator protein</fullName>
    </submittedName>
</protein>
<dbReference type="Proteomes" id="UP000028181">
    <property type="component" value="Chromosome I"/>
</dbReference>
<dbReference type="EMBL" id="HG938353">
    <property type="protein sequence ID" value="CDN46446.1"/>
    <property type="molecule type" value="Genomic_DNA"/>
</dbReference>
<dbReference type="GO" id="GO:0003677">
    <property type="term" value="F:DNA binding"/>
    <property type="evidence" value="ECO:0007669"/>
    <property type="project" value="InterPro"/>
</dbReference>
<sequence length="81" mass="8537">MTISINNFASANGAKLSPQHIASAVAETRRSVGYSIEELAITTGLVNDEIVRIENGTDADPAKLKRIAAALKVPVTTFLPS</sequence>
<keyword evidence="3" id="KW-1185">Reference proteome</keyword>
<accession>A0A068SL80</accession>
<dbReference type="Pfam" id="PF01381">
    <property type="entry name" value="HTH_3"/>
    <property type="match status" value="1"/>
</dbReference>
<dbReference type="CDD" id="cd00093">
    <property type="entry name" value="HTH_XRE"/>
    <property type="match status" value="1"/>
</dbReference>
<name>A0A068SL80_NEOGA</name>
<dbReference type="RefSeq" id="WP_038539927.1">
    <property type="nucleotide sequence ID" value="NZ_HG938353.1"/>
</dbReference>
<dbReference type="SMART" id="SM00530">
    <property type="entry name" value="HTH_XRE"/>
    <property type="match status" value="1"/>
</dbReference>
<dbReference type="InterPro" id="IPR001387">
    <property type="entry name" value="Cro/C1-type_HTH"/>
</dbReference>
<dbReference type="Gene3D" id="1.10.260.40">
    <property type="entry name" value="lambda repressor-like DNA-binding domains"/>
    <property type="match status" value="1"/>
</dbReference>
<dbReference type="PROSITE" id="PS50943">
    <property type="entry name" value="HTH_CROC1"/>
    <property type="match status" value="1"/>
</dbReference>
<dbReference type="SUPFAM" id="SSF47413">
    <property type="entry name" value="lambda repressor-like DNA-binding domains"/>
    <property type="match status" value="1"/>
</dbReference>
<dbReference type="InterPro" id="IPR010982">
    <property type="entry name" value="Lambda_DNA-bd_dom_sf"/>
</dbReference>
<reference evidence="3" key="1">
    <citation type="journal article" date="2014" name="BMC Genomics">
        <title>Genome sequencing of two Neorhizobium galegae strains reveals a noeT gene responsible for the unusual acetylation of the nodulation factors.</title>
        <authorList>
            <person name="Osterman J."/>
            <person name="Marsh J."/>
            <person name="Laine P.K."/>
            <person name="Zeng Z."/>
            <person name="Alatalo E."/>
            <person name="Sullivan J.T."/>
            <person name="Young J.P."/>
            <person name="Thomas-Oates J."/>
            <person name="Paulin L."/>
            <person name="Lindstrom K."/>
        </authorList>
    </citation>
    <scope>NUCLEOTIDE SEQUENCE [LARGE SCALE GENOMIC DNA]</scope>
    <source>
        <strain evidence="3">HAMBI 540</strain>
    </source>
</reference>
<dbReference type="HOGENOM" id="CLU_176328_0_0_5"/>
<evidence type="ECO:0000313" key="2">
    <source>
        <dbReference type="EMBL" id="CDN46446.1"/>
    </source>
</evidence>